<dbReference type="InterPro" id="IPR034743">
    <property type="entry name" value="RH1"/>
</dbReference>
<feature type="coiled-coil region" evidence="1">
    <location>
        <begin position="62"/>
        <end position="96"/>
    </location>
</feature>
<evidence type="ECO:0000256" key="1">
    <source>
        <dbReference type="SAM" id="Coils"/>
    </source>
</evidence>
<name>A0AAV7HE31_COTGL</name>
<organism evidence="3 4">
    <name type="scientific">Cotesia glomerata</name>
    <name type="common">Lepidopteran parasitic wasp</name>
    <name type="synonym">Apanteles glomeratus</name>
    <dbReference type="NCBI Taxonomy" id="32391"/>
    <lineage>
        <taxon>Eukaryota</taxon>
        <taxon>Metazoa</taxon>
        <taxon>Ecdysozoa</taxon>
        <taxon>Arthropoda</taxon>
        <taxon>Hexapoda</taxon>
        <taxon>Insecta</taxon>
        <taxon>Pterygota</taxon>
        <taxon>Neoptera</taxon>
        <taxon>Endopterygota</taxon>
        <taxon>Hymenoptera</taxon>
        <taxon>Apocrita</taxon>
        <taxon>Ichneumonoidea</taxon>
        <taxon>Braconidae</taxon>
        <taxon>Microgastrinae</taxon>
        <taxon>Cotesia</taxon>
    </lineage>
</organism>
<dbReference type="Gene3D" id="1.20.58.1770">
    <property type="match status" value="1"/>
</dbReference>
<evidence type="ECO:0000313" key="4">
    <source>
        <dbReference type="Proteomes" id="UP000826195"/>
    </source>
</evidence>
<comment type="caution">
    <text evidence="3">The sequence shown here is derived from an EMBL/GenBank/DDBJ whole genome shotgun (WGS) entry which is preliminary data.</text>
</comment>
<keyword evidence="4" id="KW-1185">Reference proteome</keyword>
<feature type="domain" description="RH1" evidence="2">
    <location>
        <begin position="1"/>
        <end position="96"/>
    </location>
</feature>
<gene>
    <name evidence="3" type="ORF">KQX54_011957</name>
</gene>
<dbReference type="EMBL" id="JAHXZJ010002982">
    <property type="protein sequence ID" value="KAH0535018.1"/>
    <property type="molecule type" value="Genomic_DNA"/>
</dbReference>
<dbReference type="CDD" id="cd14445">
    <property type="entry name" value="RILP-like"/>
    <property type="match status" value="1"/>
</dbReference>
<protein>
    <recommendedName>
        <fullName evidence="2">RH1 domain-containing protein</fullName>
    </recommendedName>
</protein>
<dbReference type="Proteomes" id="UP000826195">
    <property type="component" value="Unassembled WGS sequence"/>
</dbReference>
<dbReference type="PROSITE" id="PS51776">
    <property type="entry name" value="RH1"/>
    <property type="match status" value="1"/>
</dbReference>
<dbReference type="AlphaFoldDB" id="A0AAV7HE31"/>
<accession>A0AAV7HE31</accession>
<sequence>MNCGDWILNRSLGQEMEEVFGEQPWVKPLSTAGSNTTNKMDSFGTDAVTGLMPKVINALELLENLATKNEREITTVQELTARISQLENDKIGKAEDRQRFEKVISNGDLGWLKISIYQVKSRSNAKFSVQRRPWLTGINSSYLSTKSSFTSRFLELAFEFQVTQLLARGRVIRCSATPVYIAVSVGSGDKISSAIGPRAPTTPSTVF</sequence>
<keyword evidence="1" id="KW-0175">Coiled coil</keyword>
<reference evidence="3 4" key="1">
    <citation type="journal article" date="2021" name="J. Hered.">
        <title>A chromosome-level genome assembly of the parasitoid wasp, Cotesia glomerata (Hymenoptera: Braconidae).</title>
        <authorList>
            <person name="Pinto B.J."/>
            <person name="Weis J.J."/>
            <person name="Gamble T."/>
            <person name="Ode P.J."/>
            <person name="Paul R."/>
            <person name="Zaspel J.M."/>
        </authorList>
    </citation>
    <scope>NUCLEOTIDE SEQUENCE [LARGE SCALE GENOMIC DNA]</scope>
    <source>
        <strain evidence="3">CgM1</strain>
    </source>
</reference>
<proteinExistence type="predicted"/>
<dbReference type="Pfam" id="PF09744">
    <property type="entry name" value="RH1"/>
    <property type="match status" value="1"/>
</dbReference>
<evidence type="ECO:0000259" key="2">
    <source>
        <dbReference type="PROSITE" id="PS51776"/>
    </source>
</evidence>
<evidence type="ECO:0000313" key="3">
    <source>
        <dbReference type="EMBL" id="KAH0535018.1"/>
    </source>
</evidence>